<dbReference type="Pfam" id="PF01302">
    <property type="entry name" value="CAP_GLY"/>
    <property type="match status" value="1"/>
</dbReference>
<dbReference type="SUPFAM" id="SSF49879">
    <property type="entry name" value="SMAD/FHA domain"/>
    <property type="match status" value="1"/>
</dbReference>
<sequence>MSDKIKVAVRVRPFNRRELELATENVIEMNDSQTILKYPATLDKMERKPPKIFAFDHCFYSTDPDAENFASQELVFANMGRDILDNAFQGYNACIFAYGQTGSGKSYTMMGNQENKGIIPRLCDELFGSIAAKQTEELTYKVEVSYMEIYNEKVHDLLDPKTSKQSLKVREHNVLGPYVDGLSQLAVTSFMDIDNLMAEGNKSRTVAATNMNSESSRSHAVFTVVLTQTLIDTLSGVTGEKVSRVSLVDLAGSERAVKTGAVGERLKEGSNINKSLTTLGLVISKLADQASGNRNKDKFVPYRDSVLTWLLKDNLGGNSKTVMVATLSPAADNYEETLSTLRYADRAKRIVNHAVVNEDPNARIIRELRKEVETLREMLKHATGASIGDMKRGDIHDKLAESENLMKQISQTWEEKLEKTEQIQSERQQALEKMGISVQDSGIKVEKNKYYLVNLNADPSLNELLVYYLKDVTLIGGRSNDINKQPDIQLLGLGIQPEHCLITIEDGELFMEPIENARCCVNGSVVTDKTSLNHGDRILWGNHHFFRVNCPKSNNNNNNLSSEPQTPAQHLDYYYAQEELMQNEFSNNPIQAAISRLEKQHEEDKQVALEKQRQEYEKQFQQLRNILSPTTPYAPYAPYDPFRLGKLPPNTPNAQLRVEKWAQERDEMFKRSLGQLKTDIVRANSLVQEANVLAEEMNKQTKFSVTLQIPPANLSPNRKRGAFVSEPAILVRRMNSGSQIWSMEKLENKLIDMRDWYQEFKDNNFTLMDENKNKSDPFYESQENHNLIGVANIFLEVLFHDVQLDYHTPIISQQGEVAGRLQVEISRVAGQFPQDRINESASESSQDSHEDDDMCDPPSNQVTCRISIKQASGLPLYLSNFVFCQYSFWNHDVAVVPATNQEVAAHNQNITFKFDHENDFNVTVNEEFLEHCTDGALSIEVWGHRSVGFSRAKDWEVEQQQAKARSLADRWAELSRKIELWVEIHELNDNGDWAPVDVQCSKDMLTGGVYQLRQGFQRRVLVRVKPVQNSGTLPIICQSIINVSVGCVTVRSKLQKPMDSYQEEDLTVLRDKWSEALGRRRQYLDQQIQKLINKDDKTEQEKEREQSLVNQWVSLTEERNAVLVPAPGSGIPGAPASWDPPLGMEPHVPVLFLDLNADDLTTQSVNDEVPIAGINSILPKEHGNKFYNLQIIQHQDKDICACCSWDSSIHDSPALNRMTEANERVYLILKTTVRLSHPAPMDLVLRKRLALNIYKRQSFTDRLKKLRIGRAESSSLQSGVTYEVVSNIPKASEELEDRESLAQIAATGEDVSASDGETYIEKYTKGVSAVESILTLDRLRQSVAVKELEQVRGPALSMRKTASVPNFSQVVKDTREHTGLTTSMTMRFFDASLESLLGIGRSESFADLKMGLNSAQSTRETNTSRQKLKNNTTGTSDESPNSSYGAARPTFLNLNINLNSLRLQPTKPSPAASKLAQRMTTLHEEPLIKQICYEEEGEDRFSEPEYADYDFYEPAKKPNLSKMKSSYTVESFIDIDKRPPTNDLGGKYGPSAAMTKGKMGTGGVGGGGGVGGTGTGGGIVKSQNIAAGTPSMSSSTSSGYGSQAVSFSNLTNDDTYSIRSLSVGETPETMSPSNMRNDHTNAKSADCYTPAEISSGFNASAISSEFPKRVNPFLKDVANFDQLNGNRGEGDGEEQDDDEDERSAVELQRMYNNNLKRASEPAILNTTSCTEMMINEEDEGVDEQAELEGDDEEEEEMTRTIEEVGQEQLQQQEDSNLNETVDEENNSSKLMSDSDVMESSFTTPSKHENIPDWVVVGESVQIRPYNTSGVIAFIGGTHFQGGTWIGVELDTPTGKNDGTVQGIQYFNCKQKHGIFVRVDKLILDKRGRAIRELKRAEKMKAEFAGQKGKPVSATGPRK</sequence>
<protein>
    <recommendedName>
        <fullName evidence="16">Kinesin-like protein</fullName>
    </recommendedName>
</protein>
<dbReference type="Pfam" id="PF12423">
    <property type="entry name" value="KIF1B"/>
    <property type="match status" value="1"/>
</dbReference>
<name>A0ABM1ZZC9_AEDAL</name>
<dbReference type="Gene3D" id="2.30.30.190">
    <property type="entry name" value="CAP Gly-rich-like domain"/>
    <property type="match status" value="1"/>
</dbReference>
<evidence type="ECO:0000313" key="15">
    <source>
        <dbReference type="Proteomes" id="UP000069940"/>
    </source>
</evidence>
<feature type="compositionally biased region" description="Acidic residues" evidence="11">
    <location>
        <begin position="1691"/>
        <end position="1701"/>
    </location>
</feature>
<feature type="region of interest" description="Disordered" evidence="11">
    <location>
        <begin position="1681"/>
        <end position="1703"/>
    </location>
</feature>
<feature type="region of interest" description="Disordered" evidence="11">
    <location>
        <begin position="1738"/>
        <end position="1757"/>
    </location>
</feature>
<dbReference type="SUPFAM" id="SSF52540">
    <property type="entry name" value="P-loop containing nucleoside triphosphate hydrolases"/>
    <property type="match status" value="1"/>
</dbReference>
<feature type="compositionally biased region" description="Polar residues" evidence="11">
    <location>
        <begin position="1414"/>
        <end position="1444"/>
    </location>
</feature>
<evidence type="ECO:0000256" key="5">
    <source>
        <dbReference type="ARBA" id="ARBA00022840"/>
    </source>
</evidence>
<dbReference type="InterPro" id="IPR001752">
    <property type="entry name" value="Kinesin_motor_dom"/>
</dbReference>
<dbReference type="PROSITE" id="PS00845">
    <property type="entry name" value="CAP_GLY_1"/>
    <property type="match status" value="1"/>
</dbReference>
<dbReference type="Pfam" id="PF16183">
    <property type="entry name" value="Kinesin_assoc"/>
    <property type="match status" value="1"/>
</dbReference>
<dbReference type="InterPro" id="IPR008984">
    <property type="entry name" value="SMAD_FHA_dom_sf"/>
</dbReference>
<evidence type="ECO:0000256" key="1">
    <source>
        <dbReference type="ARBA" id="ARBA00004245"/>
    </source>
</evidence>
<dbReference type="EnsemblMetazoa" id="AALFPA23_023011.R34219">
    <property type="protein sequence ID" value="AALFPA23_023011.P34219"/>
    <property type="gene ID" value="AALFPA23_023011"/>
</dbReference>
<dbReference type="Pfam" id="PF12473">
    <property type="entry name" value="DUF3694"/>
    <property type="match status" value="1"/>
</dbReference>
<dbReference type="GeneID" id="109408687"/>
<dbReference type="EnsemblMetazoa" id="AALFPA23_023011.R34227">
    <property type="protein sequence ID" value="AALFPA23_023011.P34227"/>
    <property type="gene ID" value="AALFPA23_023011"/>
</dbReference>
<reference evidence="15" key="1">
    <citation type="journal article" date="2015" name="Proc. Natl. Acad. Sci. U.S.A.">
        <title>Genome sequence of the Asian Tiger mosquito, Aedes albopictus, reveals insights into its biology, genetics, and evolution.</title>
        <authorList>
            <person name="Chen X.G."/>
            <person name="Jiang X."/>
            <person name="Gu J."/>
            <person name="Xu M."/>
            <person name="Wu Y."/>
            <person name="Deng Y."/>
            <person name="Zhang C."/>
            <person name="Bonizzoni M."/>
            <person name="Dermauw W."/>
            <person name="Vontas J."/>
            <person name="Armbruster P."/>
            <person name="Huang X."/>
            <person name="Yang Y."/>
            <person name="Zhang H."/>
            <person name="He W."/>
            <person name="Peng H."/>
            <person name="Liu Y."/>
            <person name="Wu K."/>
            <person name="Chen J."/>
            <person name="Lirakis M."/>
            <person name="Topalis P."/>
            <person name="Van Leeuwen T."/>
            <person name="Hall A.B."/>
            <person name="Jiang X."/>
            <person name="Thorpe C."/>
            <person name="Mueller R.L."/>
            <person name="Sun C."/>
            <person name="Waterhouse R.M."/>
            <person name="Yan G."/>
            <person name="Tu Z.J."/>
            <person name="Fang X."/>
            <person name="James A.A."/>
        </authorList>
    </citation>
    <scope>NUCLEOTIDE SEQUENCE [LARGE SCALE GENOMIC DNA]</scope>
    <source>
        <strain evidence="15">Foshan</strain>
    </source>
</reference>
<feature type="domain" description="CAP-Gly" evidence="13">
    <location>
        <begin position="1835"/>
        <end position="1877"/>
    </location>
</feature>
<keyword evidence="2" id="KW-0963">Cytoplasm</keyword>
<keyword evidence="7 9" id="KW-0505">Motor protein</keyword>
<feature type="region of interest" description="Disordered" evidence="11">
    <location>
        <begin position="1414"/>
        <end position="1447"/>
    </location>
</feature>
<dbReference type="InterPro" id="IPR036859">
    <property type="entry name" value="CAP-Gly_dom_sf"/>
</dbReference>
<dbReference type="EnsemblMetazoa" id="AALFPA23_023011.R34218">
    <property type="protein sequence ID" value="AALFPA23_023011.P34218"/>
    <property type="gene ID" value="AALFPA23_023011"/>
</dbReference>
<dbReference type="PROSITE" id="PS00411">
    <property type="entry name" value="KINESIN_MOTOR_1"/>
    <property type="match status" value="1"/>
</dbReference>
<dbReference type="InterPro" id="IPR022140">
    <property type="entry name" value="Kinesin-like_KIF1-typ"/>
</dbReference>
<dbReference type="Pfam" id="PF00225">
    <property type="entry name" value="Kinesin"/>
    <property type="match status" value="1"/>
</dbReference>
<dbReference type="RefSeq" id="XP_062710322.1">
    <property type="nucleotide sequence ID" value="XM_062854338.1"/>
</dbReference>
<dbReference type="PROSITE" id="PS50245">
    <property type="entry name" value="CAP_GLY_2"/>
    <property type="match status" value="1"/>
</dbReference>
<feature type="compositionally biased region" description="Polar residues" evidence="11">
    <location>
        <begin position="1787"/>
        <end position="1804"/>
    </location>
</feature>
<dbReference type="CDD" id="cd01365">
    <property type="entry name" value="KISc_KIF1A_KIF1B"/>
    <property type="match status" value="1"/>
</dbReference>
<comment type="subcellular location">
    <subcellularLocation>
        <location evidence="1">Cytoplasm</location>
        <location evidence="1">Cytoskeleton</location>
    </subcellularLocation>
</comment>
<dbReference type="RefSeq" id="XP_062710327.1">
    <property type="nucleotide sequence ID" value="XM_062854343.1"/>
</dbReference>
<dbReference type="Gene3D" id="2.60.200.20">
    <property type="match status" value="1"/>
</dbReference>
<feature type="domain" description="Kinesin motor" evidence="12">
    <location>
        <begin position="4"/>
        <end position="350"/>
    </location>
</feature>
<evidence type="ECO:0000259" key="13">
    <source>
        <dbReference type="PROSITE" id="PS50245"/>
    </source>
</evidence>
<feature type="region of interest" description="Disordered" evidence="11">
    <location>
        <begin position="834"/>
        <end position="858"/>
    </location>
</feature>
<dbReference type="EnsemblMetazoa" id="AALFPA23_023011.R34225">
    <property type="protein sequence ID" value="AALFPA23_023011.P34225"/>
    <property type="gene ID" value="AALFPA23_023011"/>
</dbReference>
<evidence type="ECO:0000259" key="12">
    <source>
        <dbReference type="PROSITE" id="PS50067"/>
    </source>
</evidence>
<proteinExistence type="inferred from homology"/>
<keyword evidence="5 9" id="KW-0067">ATP-binding</keyword>
<evidence type="ECO:0000256" key="3">
    <source>
        <dbReference type="ARBA" id="ARBA00022701"/>
    </source>
</evidence>
<dbReference type="Gene3D" id="6.10.250.2520">
    <property type="match status" value="1"/>
</dbReference>
<dbReference type="Pfam" id="PF00498">
    <property type="entry name" value="FHA"/>
    <property type="match status" value="1"/>
</dbReference>
<keyword evidence="4 9" id="KW-0547">Nucleotide-binding</keyword>
<keyword evidence="8" id="KW-0206">Cytoskeleton</keyword>
<dbReference type="PANTHER" id="PTHR47117">
    <property type="entry name" value="STAR-RELATED LIPID TRANSFER PROTEIN 9"/>
    <property type="match status" value="1"/>
</dbReference>
<feature type="compositionally biased region" description="Acidic residues" evidence="11">
    <location>
        <begin position="1738"/>
        <end position="1756"/>
    </location>
</feature>
<evidence type="ECO:0000256" key="6">
    <source>
        <dbReference type="ARBA" id="ARBA00023054"/>
    </source>
</evidence>
<dbReference type="InterPro" id="IPR036961">
    <property type="entry name" value="Kinesin_motor_dom_sf"/>
</dbReference>
<dbReference type="InterPro" id="IPR022164">
    <property type="entry name" value="Kinesin-like"/>
</dbReference>
<dbReference type="RefSeq" id="XP_062710321.1">
    <property type="nucleotide sequence ID" value="XM_062854337.1"/>
</dbReference>
<dbReference type="CDD" id="cd22706">
    <property type="entry name" value="FHA_KIF13"/>
    <property type="match status" value="1"/>
</dbReference>
<dbReference type="RefSeq" id="XP_062710323.1">
    <property type="nucleotide sequence ID" value="XM_062854339.1"/>
</dbReference>
<dbReference type="RefSeq" id="XP_062710325.1">
    <property type="nucleotide sequence ID" value="XM_062854341.1"/>
</dbReference>
<evidence type="ECO:0000256" key="11">
    <source>
        <dbReference type="SAM" id="MobiDB-lite"/>
    </source>
</evidence>
<keyword evidence="3" id="KW-0493">Microtubule</keyword>
<accession>A0ABM1ZZC9</accession>
<dbReference type="Gene3D" id="3.40.850.10">
    <property type="entry name" value="Kinesin motor domain"/>
    <property type="match status" value="1"/>
</dbReference>
<dbReference type="RefSeq" id="XP_062710328.1">
    <property type="nucleotide sequence ID" value="XM_062854344.1"/>
</dbReference>
<dbReference type="InterPro" id="IPR000253">
    <property type="entry name" value="FHA_dom"/>
</dbReference>
<evidence type="ECO:0000256" key="4">
    <source>
        <dbReference type="ARBA" id="ARBA00022741"/>
    </source>
</evidence>
<dbReference type="Proteomes" id="UP000069940">
    <property type="component" value="Unassembled WGS sequence"/>
</dbReference>
<dbReference type="EnsemblMetazoa" id="AALFPA23_023011.R34222">
    <property type="protein sequence ID" value="AALFPA23_023011.P34222"/>
    <property type="gene ID" value="AALFPA23_023011"/>
</dbReference>
<evidence type="ECO:0000313" key="14">
    <source>
        <dbReference type="EnsemblMetazoa" id="AALFPA23_023011.P34227"/>
    </source>
</evidence>
<dbReference type="SMART" id="SM00240">
    <property type="entry name" value="FHA"/>
    <property type="match status" value="1"/>
</dbReference>
<keyword evidence="6 10" id="KW-0175">Coiled coil</keyword>
<dbReference type="EnsemblMetazoa" id="AALFPA23_023011.R34221">
    <property type="protein sequence ID" value="AALFPA23_023011.P34221"/>
    <property type="gene ID" value="AALFPA23_023011"/>
</dbReference>
<dbReference type="InterPro" id="IPR027417">
    <property type="entry name" value="P-loop_NTPase"/>
</dbReference>
<dbReference type="SMART" id="SM00129">
    <property type="entry name" value="KISc"/>
    <property type="match status" value="1"/>
</dbReference>
<feature type="binding site" evidence="9">
    <location>
        <begin position="99"/>
        <end position="106"/>
    </location>
    <ligand>
        <name>ATP</name>
        <dbReference type="ChEBI" id="CHEBI:30616"/>
    </ligand>
</feature>
<evidence type="ECO:0000256" key="7">
    <source>
        <dbReference type="ARBA" id="ARBA00023175"/>
    </source>
</evidence>
<dbReference type="PRINTS" id="PR00380">
    <property type="entry name" value="KINESINHEAVY"/>
</dbReference>
<evidence type="ECO:0000256" key="9">
    <source>
        <dbReference type="PROSITE-ProRule" id="PRU00283"/>
    </source>
</evidence>
<dbReference type="PROSITE" id="PS50067">
    <property type="entry name" value="KINESIN_MOTOR_2"/>
    <property type="match status" value="1"/>
</dbReference>
<evidence type="ECO:0000256" key="2">
    <source>
        <dbReference type="ARBA" id="ARBA00022490"/>
    </source>
</evidence>
<dbReference type="InterPro" id="IPR032405">
    <property type="entry name" value="Kinesin_assoc"/>
</dbReference>
<dbReference type="SUPFAM" id="SSF74924">
    <property type="entry name" value="Cap-Gly domain"/>
    <property type="match status" value="1"/>
</dbReference>
<comment type="similarity">
    <text evidence="9">Belongs to the TRAFAC class myosin-kinesin ATPase superfamily. Kinesin family.</text>
</comment>
<dbReference type="SMART" id="SM01052">
    <property type="entry name" value="CAP_GLY"/>
    <property type="match status" value="1"/>
</dbReference>
<reference evidence="14" key="2">
    <citation type="submission" date="2025-05" db="UniProtKB">
        <authorList>
            <consortium name="EnsemblMetazoa"/>
        </authorList>
    </citation>
    <scope>IDENTIFICATION</scope>
    <source>
        <strain evidence="14">Foshan</strain>
    </source>
</reference>
<feature type="coiled-coil region" evidence="10">
    <location>
        <begin position="594"/>
        <end position="626"/>
    </location>
</feature>
<keyword evidence="15" id="KW-1185">Reference proteome</keyword>
<feature type="region of interest" description="Disordered" evidence="11">
    <location>
        <begin position="1766"/>
        <end position="1805"/>
    </location>
</feature>
<evidence type="ECO:0000256" key="8">
    <source>
        <dbReference type="ARBA" id="ARBA00023212"/>
    </source>
</evidence>
<dbReference type="InterPro" id="IPR019821">
    <property type="entry name" value="Kinesin_motor_CS"/>
</dbReference>
<dbReference type="EnsemblMetazoa" id="AALFPA23_023011.R34215">
    <property type="protein sequence ID" value="AALFPA23_023011.P34215"/>
    <property type="gene ID" value="AALFPA23_023011"/>
</dbReference>
<evidence type="ECO:0000256" key="10">
    <source>
        <dbReference type="SAM" id="Coils"/>
    </source>
</evidence>
<dbReference type="InterPro" id="IPR000938">
    <property type="entry name" value="CAP-Gly_domain"/>
</dbReference>
<feature type="region of interest" description="Disordered" evidence="11">
    <location>
        <begin position="1622"/>
        <end position="1643"/>
    </location>
</feature>
<dbReference type="RefSeq" id="XP_062710326.1">
    <property type="nucleotide sequence ID" value="XM_062854342.1"/>
</dbReference>
<organism evidence="14 15">
    <name type="scientific">Aedes albopictus</name>
    <name type="common">Asian tiger mosquito</name>
    <name type="synonym">Stegomyia albopicta</name>
    <dbReference type="NCBI Taxonomy" id="7160"/>
    <lineage>
        <taxon>Eukaryota</taxon>
        <taxon>Metazoa</taxon>
        <taxon>Ecdysozoa</taxon>
        <taxon>Arthropoda</taxon>
        <taxon>Hexapoda</taxon>
        <taxon>Insecta</taxon>
        <taxon>Pterygota</taxon>
        <taxon>Neoptera</taxon>
        <taxon>Endopterygota</taxon>
        <taxon>Diptera</taxon>
        <taxon>Nematocera</taxon>
        <taxon>Culicoidea</taxon>
        <taxon>Culicidae</taxon>
        <taxon>Culicinae</taxon>
        <taxon>Aedini</taxon>
        <taxon>Aedes</taxon>
        <taxon>Stegomyia</taxon>
    </lineage>
</organism>
<evidence type="ECO:0008006" key="16">
    <source>
        <dbReference type="Google" id="ProtNLM"/>
    </source>
</evidence>